<evidence type="ECO:0000259" key="13">
    <source>
        <dbReference type="Pfam" id="PF17837"/>
    </source>
</evidence>
<comment type="function">
    <text evidence="1">Involved in the biosynthesis of the siderophore enterobactin (enterochelin), which is a macrocyclic trimeric lactone of N-(2,3-dihydroxybenzoyl)-serine. The serine trilactone serves as a scaffolding for the three catechol functionalities that provide hexadentate coordination for the tightly ligated iron(2+) atoms. Plays an essential role in the assembly of the enterobactin by catalyzing the transfer of the 4'-phosphopantetheine (Ppant) moiety from coenzyme A to the apo-domains of both EntB (ArCP domain) and EntF (PCP domain) to yield their holo-forms which make them competent for the activation of 2,3-dihydroxybenzoate (DHB) and L-serine, respectively.</text>
</comment>
<dbReference type="SUPFAM" id="SSF56214">
    <property type="entry name" value="4'-phosphopantetheinyl transferase"/>
    <property type="match status" value="1"/>
</dbReference>
<comment type="subunit">
    <text evidence="4">EntB, EntD, EntE, and EntF form a multienzyme complex called enterobactin synthase.</text>
</comment>
<dbReference type="PROSITE" id="PS51257">
    <property type="entry name" value="PROKAR_LIPOPROTEIN"/>
    <property type="match status" value="1"/>
</dbReference>
<protein>
    <recommendedName>
        <fullName evidence="5">Enterobactin synthase component D</fullName>
    </recommendedName>
    <alternativeName>
        <fullName evidence="8">4'-phosphopantetheinyl transferase EntD</fullName>
    </alternativeName>
    <alternativeName>
        <fullName evidence="9">Enterochelin synthase D</fullName>
    </alternativeName>
</protein>
<evidence type="ECO:0000256" key="11">
    <source>
        <dbReference type="ARBA" id="ARBA00049191"/>
    </source>
</evidence>
<accession>A0ABT0K883</accession>
<evidence type="ECO:0000256" key="1">
    <source>
        <dbReference type="ARBA" id="ARBA00003937"/>
    </source>
</evidence>
<dbReference type="InterPro" id="IPR003542">
    <property type="entry name" value="Enbac_synth_compD-like"/>
</dbReference>
<evidence type="ECO:0000256" key="10">
    <source>
        <dbReference type="ARBA" id="ARBA00049176"/>
    </source>
</evidence>
<dbReference type="PANTHER" id="PTHR38096:SF1">
    <property type="entry name" value="ENTEROBACTIN SYNTHASE COMPONENT D"/>
    <property type="match status" value="1"/>
</dbReference>
<dbReference type="Pfam" id="PF17837">
    <property type="entry name" value="4PPT_N"/>
    <property type="match status" value="1"/>
</dbReference>
<evidence type="ECO:0000259" key="12">
    <source>
        <dbReference type="Pfam" id="PF01648"/>
    </source>
</evidence>
<keyword evidence="6 14" id="KW-0808">Transferase</keyword>
<evidence type="ECO:0000256" key="3">
    <source>
        <dbReference type="ARBA" id="ARBA00008342"/>
    </source>
</evidence>
<comment type="caution">
    <text evidence="14">The sequence shown here is derived from an EMBL/GenBank/DDBJ whole genome shotgun (WGS) entry which is preliminary data.</text>
</comment>
<gene>
    <name evidence="14" type="ORF">KAJ71_04085</name>
</gene>
<dbReference type="InterPro" id="IPR008278">
    <property type="entry name" value="4-PPantetheinyl_Trfase_dom"/>
</dbReference>
<dbReference type="GO" id="GO:0016740">
    <property type="term" value="F:transferase activity"/>
    <property type="evidence" value="ECO:0007669"/>
    <property type="project" value="UniProtKB-KW"/>
</dbReference>
<reference evidence="14" key="1">
    <citation type="submission" date="2021-04" db="EMBL/GenBank/DDBJ databases">
        <title>Genome sequence of Serratia sp. arafor3.</title>
        <authorList>
            <person name="Besaury L."/>
        </authorList>
    </citation>
    <scope>NUCLEOTIDE SEQUENCE</scope>
    <source>
        <strain evidence="14">Arafor3</strain>
    </source>
</reference>
<evidence type="ECO:0000256" key="5">
    <source>
        <dbReference type="ARBA" id="ARBA00019087"/>
    </source>
</evidence>
<organism evidence="14 15">
    <name type="scientific">Serratia silvae</name>
    <dbReference type="NCBI Taxonomy" id="2824122"/>
    <lineage>
        <taxon>Bacteria</taxon>
        <taxon>Pseudomonadati</taxon>
        <taxon>Pseudomonadota</taxon>
        <taxon>Gammaproteobacteria</taxon>
        <taxon>Enterobacterales</taxon>
        <taxon>Yersiniaceae</taxon>
        <taxon>Serratia</taxon>
    </lineage>
</organism>
<name>A0ABT0K883_9GAMM</name>
<feature type="domain" description="4'-phosphopantetheinyl transferase N-terminal" evidence="13">
    <location>
        <begin position="55"/>
        <end position="118"/>
    </location>
</feature>
<evidence type="ECO:0000313" key="14">
    <source>
        <dbReference type="EMBL" id="MCL1028224.1"/>
    </source>
</evidence>
<dbReference type="InterPro" id="IPR037143">
    <property type="entry name" value="4-PPantetheinyl_Trfase_dom_sf"/>
</dbReference>
<comment type="pathway">
    <text evidence="2">Siderophore biosynthesis; enterobactin biosynthesis.</text>
</comment>
<sequence>MFTTERVASVGGFITACVSGRVQGTVGVTWCRVTYLAARLPQFPPGISLTPLPARLRGAVSGRKADFQAGRLAARQALCVAGAGGLAVGATEEGVPLWPDGWRGSITHTGERAIAVTAREAHTRLVGVDCEHYVPGIGEEIAGSILSDKEQRFLALSDVPLSLAVMIVFSAKESLYKALWPIVRRFFDFSAAEVCALDSKEGGFALRLTEDLSASWPSGSVINGRFVFVDGYITTLIL</sequence>
<comment type="catalytic activity">
    <reaction evidence="11">
        <text>apo-[peptidyl-carrier protein] + CoA = holo-[peptidyl-carrier protein] + adenosine 3',5'-bisphosphate + H(+)</text>
        <dbReference type="Rhea" id="RHEA:46228"/>
        <dbReference type="Rhea" id="RHEA-COMP:11479"/>
        <dbReference type="Rhea" id="RHEA-COMP:11480"/>
        <dbReference type="ChEBI" id="CHEBI:15378"/>
        <dbReference type="ChEBI" id="CHEBI:29999"/>
        <dbReference type="ChEBI" id="CHEBI:57287"/>
        <dbReference type="ChEBI" id="CHEBI:58343"/>
        <dbReference type="ChEBI" id="CHEBI:64479"/>
    </reaction>
</comment>
<evidence type="ECO:0000256" key="6">
    <source>
        <dbReference type="ARBA" id="ARBA00022679"/>
    </source>
</evidence>
<dbReference type="PRINTS" id="PR01399">
    <property type="entry name" value="ENTSNTHTASED"/>
</dbReference>
<keyword evidence="15" id="KW-1185">Reference proteome</keyword>
<dbReference type="InterPro" id="IPR041354">
    <property type="entry name" value="4PPT_N"/>
</dbReference>
<dbReference type="Pfam" id="PF01648">
    <property type="entry name" value="ACPS"/>
    <property type="match status" value="1"/>
</dbReference>
<evidence type="ECO:0000256" key="8">
    <source>
        <dbReference type="ARBA" id="ARBA00029894"/>
    </source>
</evidence>
<proteinExistence type="inferred from homology"/>
<evidence type="ECO:0000256" key="4">
    <source>
        <dbReference type="ARBA" id="ARBA00011503"/>
    </source>
</evidence>
<comment type="catalytic activity">
    <reaction evidence="10">
        <text>apo-[aryl-carrier protein] + CoA = holo-[aryl-carrier protein] + adenosine 3',5'-bisphosphate + H(+)</text>
        <dbReference type="Rhea" id="RHEA:48404"/>
        <dbReference type="Rhea" id="RHEA-COMP:15903"/>
        <dbReference type="Rhea" id="RHEA-COMP:17557"/>
        <dbReference type="ChEBI" id="CHEBI:15378"/>
        <dbReference type="ChEBI" id="CHEBI:29999"/>
        <dbReference type="ChEBI" id="CHEBI:57287"/>
        <dbReference type="ChEBI" id="CHEBI:58343"/>
        <dbReference type="ChEBI" id="CHEBI:64479"/>
    </reaction>
</comment>
<dbReference type="PANTHER" id="PTHR38096">
    <property type="entry name" value="ENTEROBACTIN SYNTHASE COMPONENT D"/>
    <property type="match status" value="1"/>
</dbReference>
<comment type="similarity">
    <text evidence="3">Belongs to the P-Pant transferase superfamily. EntD family.</text>
</comment>
<dbReference type="Proteomes" id="UP001165275">
    <property type="component" value="Unassembled WGS sequence"/>
</dbReference>
<keyword evidence="7" id="KW-0259">Enterobactin biosynthesis</keyword>
<evidence type="ECO:0000256" key="9">
    <source>
        <dbReference type="ARBA" id="ARBA00031996"/>
    </source>
</evidence>
<evidence type="ECO:0000256" key="2">
    <source>
        <dbReference type="ARBA" id="ARBA00004993"/>
    </source>
</evidence>
<evidence type="ECO:0000256" key="7">
    <source>
        <dbReference type="ARBA" id="ARBA00023191"/>
    </source>
</evidence>
<dbReference type="EMBL" id="JAGQDC010000002">
    <property type="protein sequence ID" value="MCL1028224.1"/>
    <property type="molecule type" value="Genomic_DNA"/>
</dbReference>
<evidence type="ECO:0000313" key="15">
    <source>
        <dbReference type="Proteomes" id="UP001165275"/>
    </source>
</evidence>
<feature type="domain" description="4'-phosphopantetheinyl transferase" evidence="12">
    <location>
        <begin position="126"/>
        <end position="220"/>
    </location>
</feature>